<dbReference type="EMBL" id="AAGUAT010000174">
    <property type="protein sequence ID" value="EBR9859327.1"/>
    <property type="molecule type" value="Genomic_DNA"/>
</dbReference>
<gene>
    <name evidence="6" type="ORF">DS524_26670</name>
</gene>
<evidence type="ECO:0000256" key="2">
    <source>
        <dbReference type="ARBA" id="ARBA00022908"/>
    </source>
</evidence>
<dbReference type="GO" id="GO:0006310">
    <property type="term" value="P:DNA recombination"/>
    <property type="evidence" value="ECO:0007669"/>
    <property type="project" value="UniProtKB-KW"/>
</dbReference>
<dbReference type="InterPro" id="IPR011010">
    <property type="entry name" value="DNA_brk_join_enz"/>
</dbReference>
<dbReference type="GO" id="GO:0015074">
    <property type="term" value="P:DNA integration"/>
    <property type="evidence" value="ECO:0007669"/>
    <property type="project" value="UniProtKB-KW"/>
</dbReference>
<evidence type="ECO:0000313" key="6">
    <source>
        <dbReference type="EMBL" id="EBR9859327.1"/>
    </source>
</evidence>
<dbReference type="InterPro" id="IPR013762">
    <property type="entry name" value="Integrase-like_cat_sf"/>
</dbReference>
<keyword evidence="4" id="KW-0233">DNA recombination</keyword>
<dbReference type="SUPFAM" id="SSF56349">
    <property type="entry name" value="DNA breaking-rejoining enzymes"/>
    <property type="match status" value="1"/>
</dbReference>
<dbReference type="InterPro" id="IPR002104">
    <property type="entry name" value="Integrase_catalytic"/>
</dbReference>
<comment type="caution">
    <text evidence="6">The sequence shown here is derived from an EMBL/GenBank/DDBJ whole genome shotgun (WGS) entry which is preliminary data.</text>
</comment>
<name>A0A5U8SVK4_SALET</name>
<dbReference type="CDD" id="cd00797">
    <property type="entry name" value="INT_RitB_C_like"/>
    <property type="match status" value="1"/>
</dbReference>
<reference evidence="6" key="1">
    <citation type="submission" date="2018-07" db="EMBL/GenBank/DDBJ databases">
        <authorList>
            <person name="Ashton P.M."/>
            <person name="Dallman T."/>
            <person name="Nair S."/>
            <person name="De Pinna E."/>
            <person name="Peters T."/>
            <person name="Grant K."/>
        </authorList>
    </citation>
    <scope>NUCLEOTIDE SEQUENCE</scope>
    <source>
        <strain evidence="6">296838</strain>
    </source>
</reference>
<dbReference type="PANTHER" id="PTHR30349">
    <property type="entry name" value="PHAGE INTEGRASE-RELATED"/>
    <property type="match status" value="1"/>
</dbReference>
<dbReference type="PANTHER" id="PTHR30349:SF41">
    <property type="entry name" value="INTEGRASE_RECOMBINASE PROTEIN MJ0367-RELATED"/>
    <property type="match status" value="1"/>
</dbReference>
<dbReference type="GO" id="GO:0003677">
    <property type="term" value="F:DNA binding"/>
    <property type="evidence" value="ECO:0007669"/>
    <property type="project" value="UniProtKB-KW"/>
</dbReference>
<evidence type="ECO:0000256" key="3">
    <source>
        <dbReference type="ARBA" id="ARBA00023125"/>
    </source>
</evidence>
<feature type="non-terminal residue" evidence="6">
    <location>
        <position position="1"/>
    </location>
</feature>
<organism evidence="6">
    <name type="scientific">Salmonella enterica subsp. enterica serovar Chester</name>
    <dbReference type="NCBI Taxonomy" id="149386"/>
    <lineage>
        <taxon>Bacteria</taxon>
        <taxon>Pseudomonadati</taxon>
        <taxon>Pseudomonadota</taxon>
        <taxon>Gammaproteobacteria</taxon>
        <taxon>Enterobacterales</taxon>
        <taxon>Enterobacteriaceae</taxon>
        <taxon>Salmonella</taxon>
    </lineage>
</organism>
<dbReference type="PROSITE" id="PS51898">
    <property type="entry name" value="TYR_RECOMBINASE"/>
    <property type="match status" value="1"/>
</dbReference>
<sequence>LRPFMRWLQLSEPDAEVPDNSICGRKPGRGTPHIYNEKEIEELLAAARRLGPDNSIRGLLYETLFGLLASTGLRVSEALSLRISDVDLNRGMLIIRRTKFGKSRSVVLHPSANDALYQYLSHRKSVGAASDENAHFFIGLRVDVLGKPLKGHQVRQVFRALRQELGWNNRGTHHAPRIHDLRHSFAVRRVLLWQQQGVDVDHEMLSLSTYLGHANIADTYWYLQAVPELMAVSARQFEMSMPEVCDE</sequence>
<keyword evidence="2" id="KW-0229">DNA integration</keyword>
<evidence type="ECO:0000259" key="5">
    <source>
        <dbReference type="PROSITE" id="PS51898"/>
    </source>
</evidence>
<proteinExistence type="inferred from homology"/>
<evidence type="ECO:0000256" key="1">
    <source>
        <dbReference type="ARBA" id="ARBA00008857"/>
    </source>
</evidence>
<dbReference type="InterPro" id="IPR050090">
    <property type="entry name" value="Tyrosine_recombinase_XerCD"/>
</dbReference>
<evidence type="ECO:0000256" key="4">
    <source>
        <dbReference type="ARBA" id="ARBA00023172"/>
    </source>
</evidence>
<dbReference type="AlphaFoldDB" id="A0A5U8SVK4"/>
<dbReference type="Pfam" id="PF00589">
    <property type="entry name" value="Phage_integrase"/>
    <property type="match status" value="1"/>
</dbReference>
<feature type="domain" description="Tyr recombinase" evidence="5">
    <location>
        <begin position="30"/>
        <end position="235"/>
    </location>
</feature>
<comment type="similarity">
    <text evidence="1">Belongs to the 'phage' integrase family.</text>
</comment>
<dbReference type="Gene3D" id="1.10.443.10">
    <property type="entry name" value="Intergrase catalytic core"/>
    <property type="match status" value="1"/>
</dbReference>
<keyword evidence="3" id="KW-0238">DNA-binding</keyword>
<accession>A0A5U8SVK4</accession>
<protein>
    <submittedName>
        <fullName evidence="6">Integrase</fullName>
    </submittedName>
</protein>